<evidence type="ECO:0000313" key="2">
    <source>
        <dbReference type="EMBL" id="OJJ35633.1"/>
    </source>
</evidence>
<dbReference type="Proteomes" id="UP000184383">
    <property type="component" value="Unassembled WGS sequence"/>
</dbReference>
<evidence type="ECO:0000259" key="1">
    <source>
        <dbReference type="PROSITE" id="PS50927"/>
    </source>
</evidence>
<evidence type="ECO:0000313" key="3">
    <source>
        <dbReference type="Proteomes" id="UP000184383"/>
    </source>
</evidence>
<dbReference type="PROSITE" id="PS50927">
    <property type="entry name" value="BULB_LECTIN"/>
    <property type="match status" value="1"/>
</dbReference>
<reference evidence="3" key="1">
    <citation type="journal article" date="2017" name="Genome Biol.">
        <title>Comparative genomics reveals high biological diversity and specific adaptations in the industrially and medically important fungal genus Aspergillus.</title>
        <authorList>
            <person name="de Vries R.P."/>
            <person name="Riley R."/>
            <person name="Wiebenga A."/>
            <person name="Aguilar-Osorio G."/>
            <person name="Amillis S."/>
            <person name="Uchima C.A."/>
            <person name="Anderluh G."/>
            <person name="Asadollahi M."/>
            <person name="Askin M."/>
            <person name="Barry K."/>
            <person name="Battaglia E."/>
            <person name="Bayram O."/>
            <person name="Benocci T."/>
            <person name="Braus-Stromeyer S.A."/>
            <person name="Caldana C."/>
            <person name="Canovas D."/>
            <person name="Cerqueira G.C."/>
            <person name="Chen F."/>
            <person name="Chen W."/>
            <person name="Choi C."/>
            <person name="Clum A."/>
            <person name="Dos Santos R.A."/>
            <person name="Damasio A.R."/>
            <person name="Diallinas G."/>
            <person name="Emri T."/>
            <person name="Fekete E."/>
            <person name="Flipphi M."/>
            <person name="Freyberg S."/>
            <person name="Gallo A."/>
            <person name="Gournas C."/>
            <person name="Habgood R."/>
            <person name="Hainaut M."/>
            <person name="Harispe M.L."/>
            <person name="Henrissat B."/>
            <person name="Hilden K.S."/>
            <person name="Hope R."/>
            <person name="Hossain A."/>
            <person name="Karabika E."/>
            <person name="Karaffa L."/>
            <person name="Karanyi Z."/>
            <person name="Krasevec N."/>
            <person name="Kuo A."/>
            <person name="Kusch H."/>
            <person name="LaButti K."/>
            <person name="Lagendijk E.L."/>
            <person name="Lapidus A."/>
            <person name="Levasseur A."/>
            <person name="Lindquist E."/>
            <person name="Lipzen A."/>
            <person name="Logrieco A.F."/>
            <person name="MacCabe A."/>
            <person name="Maekelae M.R."/>
            <person name="Malavazi I."/>
            <person name="Melin P."/>
            <person name="Meyer V."/>
            <person name="Mielnichuk N."/>
            <person name="Miskei M."/>
            <person name="Molnar A.P."/>
            <person name="Mule G."/>
            <person name="Ngan C.Y."/>
            <person name="Orejas M."/>
            <person name="Orosz E."/>
            <person name="Ouedraogo J.P."/>
            <person name="Overkamp K.M."/>
            <person name="Park H.-S."/>
            <person name="Perrone G."/>
            <person name="Piumi F."/>
            <person name="Punt P.J."/>
            <person name="Ram A.F."/>
            <person name="Ramon A."/>
            <person name="Rauscher S."/>
            <person name="Record E."/>
            <person name="Riano-Pachon D.M."/>
            <person name="Robert V."/>
            <person name="Roehrig J."/>
            <person name="Ruller R."/>
            <person name="Salamov A."/>
            <person name="Salih N.S."/>
            <person name="Samson R.A."/>
            <person name="Sandor E."/>
            <person name="Sanguinetti M."/>
            <person name="Schuetze T."/>
            <person name="Sepcic K."/>
            <person name="Shelest E."/>
            <person name="Sherlock G."/>
            <person name="Sophianopoulou V."/>
            <person name="Squina F.M."/>
            <person name="Sun H."/>
            <person name="Susca A."/>
            <person name="Todd R.B."/>
            <person name="Tsang A."/>
            <person name="Unkles S.E."/>
            <person name="van de Wiele N."/>
            <person name="van Rossen-Uffink D."/>
            <person name="Oliveira J.V."/>
            <person name="Vesth T.C."/>
            <person name="Visser J."/>
            <person name="Yu J.-H."/>
            <person name="Zhou M."/>
            <person name="Andersen M.R."/>
            <person name="Archer D.B."/>
            <person name="Baker S.E."/>
            <person name="Benoit I."/>
            <person name="Brakhage A.A."/>
            <person name="Braus G.H."/>
            <person name="Fischer R."/>
            <person name="Frisvad J.C."/>
            <person name="Goldman G.H."/>
            <person name="Houbraken J."/>
            <person name="Oakley B."/>
            <person name="Pocsi I."/>
            <person name="Scazzocchio C."/>
            <person name="Seiboth B."/>
            <person name="vanKuyk P.A."/>
            <person name="Wortman J."/>
            <person name="Dyer P.S."/>
            <person name="Grigoriev I.V."/>
        </authorList>
    </citation>
    <scope>NUCLEOTIDE SEQUENCE [LARGE SCALE GENOMIC DNA]</scope>
    <source>
        <strain evidence="3">DTO 134E9</strain>
    </source>
</reference>
<dbReference type="OrthoDB" id="1884773at2759"/>
<dbReference type="InterPro" id="IPR001480">
    <property type="entry name" value="Bulb-type_lectin_dom"/>
</dbReference>
<name>A0A1L9RL74_ASPWE</name>
<sequence length="116" mass="13126">MSETHNTLGNDEWLLTGQSLWSENGVYELRMQEDGKIVSYENGNPTWQNSREQRDDVKGVRMQADGNLVIYTHDDEAVWHSNTAPKNDVFLIIQNDGNLVLYEGNPVWATSTTPSA</sequence>
<dbReference type="SMART" id="SM00108">
    <property type="entry name" value="B_lectin"/>
    <property type="match status" value="1"/>
</dbReference>
<dbReference type="InterPro" id="IPR036426">
    <property type="entry name" value="Bulb-type_lectin_dom_sf"/>
</dbReference>
<accession>A0A1L9RL74</accession>
<dbReference type="SUPFAM" id="SSF51110">
    <property type="entry name" value="alpha-D-mannose-specific plant lectins"/>
    <property type="match status" value="1"/>
</dbReference>
<dbReference type="GeneID" id="63748963"/>
<organism evidence="2 3">
    <name type="scientific">Aspergillus wentii DTO 134E9</name>
    <dbReference type="NCBI Taxonomy" id="1073089"/>
    <lineage>
        <taxon>Eukaryota</taxon>
        <taxon>Fungi</taxon>
        <taxon>Dikarya</taxon>
        <taxon>Ascomycota</taxon>
        <taxon>Pezizomycotina</taxon>
        <taxon>Eurotiomycetes</taxon>
        <taxon>Eurotiomycetidae</taxon>
        <taxon>Eurotiales</taxon>
        <taxon>Aspergillaceae</taxon>
        <taxon>Aspergillus</taxon>
        <taxon>Aspergillus subgen. Cremei</taxon>
    </lineage>
</organism>
<dbReference type="VEuPathDB" id="FungiDB:ASPWEDRAFT_28252"/>
<feature type="domain" description="Bulb-type lectin" evidence="1">
    <location>
        <begin position="5"/>
        <end position="114"/>
    </location>
</feature>
<dbReference type="EMBL" id="KV878212">
    <property type="protein sequence ID" value="OJJ35633.1"/>
    <property type="molecule type" value="Genomic_DNA"/>
</dbReference>
<dbReference type="Gene3D" id="2.90.10.10">
    <property type="entry name" value="Bulb-type lectin domain"/>
    <property type="match status" value="2"/>
</dbReference>
<proteinExistence type="predicted"/>
<protein>
    <recommendedName>
        <fullName evidence="1">Bulb-type lectin domain-containing protein</fullName>
    </recommendedName>
</protein>
<gene>
    <name evidence="2" type="ORF">ASPWEDRAFT_28252</name>
</gene>
<dbReference type="AlphaFoldDB" id="A0A1L9RL74"/>
<keyword evidence="3" id="KW-1185">Reference proteome</keyword>
<dbReference type="RefSeq" id="XP_040689309.1">
    <property type="nucleotide sequence ID" value="XM_040833115.1"/>
</dbReference>